<reference evidence="2 3" key="1">
    <citation type="journal article" date="2020" name="Nature">
        <title>Six reference-quality genomes reveal evolution of bat adaptations.</title>
        <authorList>
            <person name="Jebb D."/>
            <person name="Huang Z."/>
            <person name="Pippel M."/>
            <person name="Hughes G.M."/>
            <person name="Lavrichenko K."/>
            <person name="Devanna P."/>
            <person name="Winkler S."/>
            <person name="Jermiin L.S."/>
            <person name="Skirmuntt E.C."/>
            <person name="Katzourakis A."/>
            <person name="Burkitt-Gray L."/>
            <person name="Ray D.A."/>
            <person name="Sullivan K.A.M."/>
            <person name="Roscito J.G."/>
            <person name="Kirilenko B.M."/>
            <person name="Davalos L.M."/>
            <person name="Corthals A.P."/>
            <person name="Power M.L."/>
            <person name="Jones G."/>
            <person name="Ransome R.D."/>
            <person name="Dechmann D.K.N."/>
            <person name="Locatelli A.G."/>
            <person name="Puechmaille S.J."/>
            <person name="Fedrigo O."/>
            <person name="Jarvis E.D."/>
            <person name="Hiller M."/>
            <person name="Vernes S.C."/>
            <person name="Myers E.W."/>
            <person name="Teeling E.C."/>
        </authorList>
    </citation>
    <scope>NUCLEOTIDE SEQUENCE [LARGE SCALE GENOMIC DNA]</scope>
    <source>
        <strain evidence="2">MRouAeg1</strain>
        <tissue evidence="2">Muscle</tissue>
    </source>
</reference>
<name>A0A7J8CHX3_ROUAE</name>
<organism evidence="2 3">
    <name type="scientific">Rousettus aegyptiacus</name>
    <name type="common">Egyptian fruit bat</name>
    <name type="synonym">Pteropus aegyptiacus</name>
    <dbReference type="NCBI Taxonomy" id="9407"/>
    <lineage>
        <taxon>Eukaryota</taxon>
        <taxon>Metazoa</taxon>
        <taxon>Chordata</taxon>
        <taxon>Craniata</taxon>
        <taxon>Vertebrata</taxon>
        <taxon>Euteleostomi</taxon>
        <taxon>Mammalia</taxon>
        <taxon>Eutheria</taxon>
        <taxon>Laurasiatheria</taxon>
        <taxon>Chiroptera</taxon>
        <taxon>Yinpterochiroptera</taxon>
        <taxon>Pteropodoidea</taxon>
        <taxon>Pteropodidae</taxon>
        <taxon>Rousettinae</taxon>
        <taxon>Rousettus</taxon>
    </lineage>
</organism>
<comment type="caution">
    <text evidence="2">The sequence shown here is derived from an EMBL/GenBank/DDBJ whole genome shotgun (WGS) entry which is preliminary data.</text>
</comment>
<evidence type="ECO:0000256" key="1">
    <source>
        <dbReference type="SAM" id="MobiDB-lite"/>
    </source>
</evidence>
<dbReference type="AlphaFoldDB" id="A0A7J8CHX3"/>
<dbReference type="EMBL" id="JACASE010000014">
    <property type="protein sequence ID" value="KAF6410436.1"/>
    <property type="molecule type" value="Genomic_DNA"/>
</dbReference>
<evidence type="ECO:0000313" key="3">
    <source>
        <dbReference type="Proteomes" id="UP000593571"/>
    </source>
</evidence>
<sequence>MAIRQLMWPLLPPSGHPGHLQLCHFWAALSREVTRELAPLLLDLVLSLGFSGLDPPPCLSNQPFCFLCPGARLLWFCRPDPIALITHSRQQGSWGLKKGSYQGKFQSPSRDHKSSACAVI</sequence>
<protein>
    <submittedName>
        <fullName evidence="2">Uncharacterized protein</fullName>
    </submittedName>
</protein>
<feature type="region of interest" description="Disordered" evidence="1">
    <location>
        <begin position="94"/>
        <end position="120"/>
    </location>
</feature>
<accession>A0A7J8CHX3</accession>
<evidence type="ECO:0000313" key="2">
    <source>
        <dbReference type="EMBL" id="KAF6410436.1"/>
    </source>
</evidence>
<dbReference type="Proteomes" id="UP000593571">
    <property type="component" value="Unassembled WGS sequence"/>
</dbReference>
<keyword evidence="3" id="KW-1185">Reference proteome</keyword>
<proteinExistence type="predicted"/>
<gene>
    <name evidence="2" type="ORF">HJG63_008992</name>
</gene>